<keyword evidence="4 8" id="KW-0732">Signal</keyword>
<dbReference type="OrthoDB" id="1164793at2759"/>
<organism evidence="9 10">
    <name type="scientific">Parasponia andersonii</name>
    <name type="common">Sponia andersonii</name>
    <dbReference type="NCBI Taxonomy" id="3476"/>
    <lineage>
        <taxon>Eukaryota</taxon>
        <taxon>Viridiplantae</taxon>
        <taxon>Streptophyta</taxon>
        <taxon>Embryophyta</taxon>
        <taxon>Tracheophyta</taxon>
        <taxon>Spermatophyta</taxon>
        <taxon>Magnoliopsida</taxon>
        <taxon>eudicotyledons</taxon>
        <taxon>Gunneridae</taxon>
        <taxon>Pentapetalae</taxon>
        <taxon>rosids</taxon>
        <taxon>fabids</taxon>
        <taxon>Rosales</taxon>
        <taxon>Cannabaceae</taxon>
        <taxon>Parasponia</taxon>
    </lineage>
</organism>
<keyword evidence="3" id="KW-0964">Secreted</keyword>
<evidence type="ECO:0000313" key="10">
    <source>
        <dbReference type="Proteomes" id="UP000237105"/>
    </source>
</evidence>
<sequence>MVLSLKLWLCLILIVSSFSDSETRSLGTSPKKDNRTLMRTAQQVLQASIERQAGRSFESKRVSPGGPDPSHH</sequence>
<accession>A0A2P5BA90</accession>
<reference evidence="10" key="1">
    <citation type="submission" date="2016-06" db="EMBL/GenBank/DDBJ databases">
        <title>Parallel loss of symbiosis genes in relatives of nitrogen-fixing non-legume Parasponia.</title>
        <authorList>
            <person name="Van Velzen R."/>
            <person name="Holmer R."/>
            <person name="Bu F."/>
            <person name="Rutten L."/>
            <person name="Van Zeijl A."/>
            <person name="Liu W."/>
            <person name="Santuari L."/>
            <person name="Cao Q."/>
            <person name="Sharma T."/>
            <person name="Shen D."/>
            <person name="Roswanjaya Y."/>
            <person name="Wardhani T."/>
            <person name="Kalhor M.S."/>
            <person name="Jansen J."/>
            <person name="Van den Hoogen J."/>
            <person name="Gungor B."/>
            <person name="Hartog M."/>
            <person name="Hontelez J."/>
            <person name="Verver J."/>
            <person name="Yang W.-C."/>
            <person name="Schijlen E."/>
            <person name="Repin R."/>
            <person name="Schilthuizen M."/>
            <person name="Schranz E."/>
            <person name="Heidstra R."/>
            <person name="Miyata K."/>
            <person name="Fedorova E."/>
            <person name="Kohlen W."/>
            <person name="Bisseling T."/>
            <person name="Smit S."/>
            <person name="Geurts R."/>
        </authorList>
    </citation>
    <scope>NUCLEOTIDE SEQUENCE [LARGE SCALE GENOMIC DNA]</scope>
    <source>
        <strain evidence="10">cv. WU1-14</strain>
    </source>
</reference>
<dbReference type="PANTHER" id="PTHR33869">
    <property type="entry name" value="CLAVATA3/ESR (CLE)-RELATED PROTEIN 3"/>
    <property type="match status" value="1"/>
</dbReference>
<comment type="subcellular location">
    <subcellularLocation>
        <location evidence="1">Secreted</location>
        <location evidence="1">Extracellular space</location>
    </subcellularLocation>
</comment>
<dbReference type="Proteomes" id="UP000237105">
    <property type="component" value="Unassembled WGS sequence"/>
</dbReference>
<keyword evidence="5" id="KW-0325">Glycoprotein</keyword>
<evidence type="ECO:0000256" key="3">
    <source>
        <dbReference type="ARBA" id="ARBA00022525"/>
    </source>
</evidence>
<keyword evidence="10" id="KW-1185">Reference proteome</keyword>
<evidence type="ECO:0000256" key="8">
    <source>
        <dbReference type="SAM" id="SignalP"/>
    </source>
</evidence>
<name>A0A2P5BA90_PARAD</name>
<evidence type="ECO:0000256" key="6">
    <source>
        <dbReference type="ARBA" id="ARBA00023278"/>
    </source>
</evidence>
<feature type="signal peptide" evidence="8">
    <location>
        <begin position="1"/>
        <end position="19"/>
    </location>
</feature>
<comment type="caution">
    <text evidence="9">The sequence shown here is derived from an EMBL/GenBank/DDBJ whole genome shotgun (WGS) entry which is preliminary data.</text>
</comment>
<proteinExistence type="inferred from homology"/>
<evidence type="ECO:0000256" key="2">
    <source>
        <dbReference type="ARBA" id="ARBA00005416"/>
    </source>
</evidence>
<feature type="chain" id="PRO_5015106650" evidence="8">
    <location>
        <begin position="20"/>
        <end position="72"/>
    </location>
</feature>
<keyword evidence="6" id="KW-0379">Hydroxylation</keyword>
<protein>
    <submittedName>
        <fullName evidence="9">CLAVATA3/ESR (CLE)-related protein</fullName>
    </submittedName>
</protein>
<evidence type="ECO:0000256" key="5">
    <source>
        <dbReference type="ARBA" id="ARBA00023180"/>
    </source>
</evidence>
<dbReference type="GO" id="GO:0033612">
    <property type="term" value="F:receptor serine/threonine kinase binding"/>
    <property type="evidence" value="ECO:0007669"/>
    <property type="project" value="TreeGrafter"/>
</dbReference>
<evidence type="ECO:0000313" key="9">
    <source>
        <dbReference type="EMBL" id="PON45686.1"/>
    </source>
</evidence>
<evidence type="ECO:0000256" key="7">
    <source>
        <dbReference type="SAM" id="MobiDB-lite"/>
    </source>
</evidence>
<dbReference type="EMBL" id="JXTB01000325">
    <property type="protein sequence ID" value="PON45686.1"/>
    <property type="molecule type" value="Genomic_DNA"/>
</dbReference>
<dbReference type="AlphaFoldDB" id="A0A2P5BA90"/>
<dbReference type="PANTHER" id="PTHR33869:SF24">
    <property type="entry name" value="CLAVATA3_ESR (CLE)-RELATED PROTEIN 33"/>
    <property type="match status" value="1"/>
</dbReference>
<comment type="similarity">
    <text evidence="2">Belongs to the CLV3/ESR signal peptide family.</text>
</comment>
<dbReference type="InterPro" id="IPR039616">
    <property type="entry name" value="CLE1-4"/>
</dbReference>
<dbReference type="GO" id="GO:0005576">
    <property type="term" value="C:extracellular region"/>
    <property type="evidence" value="ECO:0007669"/>
    <property type="project" value="UniProtKB-SubCell"/>
</dbReference>
<feature type="region of interest" description="Disordered" evidence="7">
    <location>
        <begin position="49"/>
        <end position="72"/>
    </location>
</feature>
<evidence type="ECO:0000256" key="4">
    <source>
        <dbReference type="ARBA" id="ARBA00022729"/>
    </source>
</evidence>
<evidence type="ECO:0000256" key="1">
    <source>
        <dbReference type="ARBA" id="ARBA00004239"/>
    </source>
</evidence>
<gene>
    <name evidence="9" type="primary">PanCLE6</name>
    <name evidence="9" type="ORF">PanWU01x14_256780</name>
</gene>